<evidence type="ECO:0000313" key="3">
    <source>
        <dbReference type="EMBL" id="TQE08103.1"/>
    </source>
</evidence>
<evidence type="ECO:0000313" key="4">
    <source>
        <dbReference type="Proteomes" id="UP000315295"/>
    </source>
</evidence>
<dbReference type="EMBL" id="VIEB01000075">
    <property type="protein sequence ID" value="TQE08103.1"/>
    <property type="molecule type" value="Genomic_DNA"/>
</dbReference>
<feature type="region of interest" description="Disordered" evidence="1">
    <location>
        <begin position="55"/>
        <end position="74"/>
    </location>
</feature>
<organism evidence="3 4">
    <name type="scientific">Malus baccata</name>
    <name type="common">Siberian crab apple</name>
    <name type="synonym">Pyrus baccata</name>
    <dbReference type="NCBI Taxonomy" id="106549"/>
    <lineage>
        <taxon>Eukaryota</taxon>
        <taxon>Viridiplantae</taxon>
        <taxon>Streptophyta</taxon>
        <taxon>Embryophyta</taxon>
        <taxon>Tracheophyta</taxon>
        <taxon>Spermatophyta</taxon>
        <taxon>Magnoliopsida</taxon>
        <taxon>eudicotyledons</taxon>
        <taxon>Gunneridae</taxon>
        <taxon>Pentapetalae</taxon>
        <taxon>rosids</taxon>
        <taxon>fabids</taxon>
        <taxon>Rosales</taxon>
        <taxon>Rosaceae</taxon>
        <taxon>Amygdaloideae</taxon>
        <taxon>Maleae</taxon>
        <taxon>Malus</taxon>
    </lineage>
</organism>
<feature type="signal peptide" evidence="2">
    <location>
        <begin position="1"/>
        <end position="19"/>
    </location>
</feature>
<dbReference type="AlphaFoldDB" id="A0A540NBZ4"/>
<sequence>MIALCLIPLPSISAATALADMDPRPVDATDAVAPQPSQALASLAISVALPISARHGHRHPRMPDTTSASTTDVSGSQPGFGNCYNFKGGYAGISLKTAKVTRVTNGCVMIGYDDRQWAAPAERHGGLAHNTGHIIRTYCPMQGKSWKAMSNKVRIQLSMNYNFDDINNYMLAYVNRIFAKRYKQWKNDLMICRSLLRRVA</sequence>
<evidence type="ECO:0000256" key="1">
    <source>
        <dbReference type="SAM" id="MobiDB-lite"/>
    </source>
</evidence>
<keyword evidence="2" id="KW-0732">Signal</keyword>
<accession>A0A540NBZ4</accession>
<reference evidence="3 4" key="1">
    <citation type="journal article" date="2019" name="G3 (Bethesda)">
        <title>Sequencing of a Wild Apple (Malus baccata) Genome Unravels the Differences Between Cultivated and Wild Apple Species Regarding Disease Resistance and Cold Tolerance.</title>
        <authorList>
            <person name="Chen X."/>
        </authorList>
    </citation>
    <scope>NUCLEOTIDE SEQUENCE [LARGE SCALE GENOMIC DNA]</scope>
    <source>
        <strain evidence="4">cv. Shandingzi</strain>
        <tissue evidence="3">Leaves</tissue>
    </source>
</reference>
<evidence type="ECO:0000256" key="2">
    <source>
        <dbReference type="SAM" id="SignalP"/>
    </source>
</evidence>
<proteinExistence type="predicted"/>
<keyword evidence="4" id="KW-1185">Reference proteome</keyword>
<feature type="chain" id="PRO_5021710341" evidence="2">
    <location>
        <begin position="20"/>
        <end position="200"/>
    </location>
</feature>
<name>A0A540NBZ4_MALBA</name>
<comment type="caution">
    <text evidence="3">The sequence shown here is derived from an EMBL/GenBank/DDBJ whole genome shotgun (WGS) entry which is preliminary data.</text>
</comment>
<feature type="compositionally biased region" description="Polar residues" evidence="1">
    <location>
        <begin position="64"/>
        <end position="74"/>
    </location>
</feature>
<protein>
    <submittedName>
        <fullName evidence="3">Uncharacterized protein</fullName>
    </submittedName>
</protein>
<gene>
    <name evidence="3" type="ORF">C1H46_006229</name>
</gene>
<dbReference type="Proteomes" id="UP000315295">
    <property type="component" value="Unassembled WGS sequence"/>
</dbReference>